<dbReference type="InterPro" id="IPR014756">
    <property type="entry name" value="Ig_E-set"/>
</dbReference>
<feature type="domain" description="Chitin-binding type-4" evidence="5">
    <location>
        <begin position="33"/>
        <end position="208"/>
    </location>
</feature>
<gene>
    <name evidence="7" type="ORF">CJF39_12390</name>
</gene>
<dbReference type="NCBIfam" id="NF009690">
    <property type="entry name" value="PRK13211.1"/>
    <property type="match status" value="1"/>
</dbReference>
<keyword evidence="1" id="KW-0964">Secreted</keyword>
<sequence length="494" mass="53229">MTSSRSRSLTLTGCVSSLTLMAAMFASQQVAAHGYMDSPPSRAYACKQKLNANCGPAEYEPQTVGEAPKGFPALGPADGKIASGENTMFAAMDAQSPDRWHLTEISNRNTEFSWFFTAAHKTTKWEYFITKTGWNPNLPLTRDAFELTPFCSVEGGGAVPIEGAAGGNGQIKQKHACTIPGDRSGHHIILGAWTVDDTGASFYDVVDVNVTAEAEHEPDPDGWKRVSELAPTQALLPGDSVKARAFTGSSESAEYSFSVGIDSVEEGKPQNWSLKLAQAINAADKSVRAGIRNAEGNIEPIKGTNIFYVKPETGVTSYQMLTTMVPDPAAYMHVHDVKPEYALEKGKGNVGFTLMTNKDINVDATVYDANNKSVGTVKQTLNASTEQVIVPVISAPGVHTLKLIASSQDGRENFQEAKSLNLTGDGAEHDFDAVFPEGMKDYKAGIKVLHPQTNKVYECKPFPFSGYCSQYSKTANGFEPGVGSNWADAWTELK</sequence>
<dbReference type="Proteomes" id="UP000215788">
    <property type="component" value="Unassembled WGS sequence"/>
</dbReference>
<dbReference type="Pfam" id="PF03067">
    <property type="entry name" value="LPMO_10"/>
    <property type="match status" value="1"/>
</dbReference>
<keyword evidence="3 4" id="KW-0732">Signal</keyword>
<organism evidence="7 8">
    <name type="scientific">Pseudomonas lundensis</name>
    <dbReference type="NCBI Taxonomy" id="86185"/>
    <lineage>
        <taxon>Bacteria</taxon>
        <taxon>Pseudomonadati</taxon>
        <taxon>Pseudomonadota</taxon>
        <taxon>Gammaproteobacteria</taxon>
        <taxon>Pseudomonadales</taxon>
        <taxon>Pseudomonadaceae</taxon>
        <taxon>Pseudomonas</taxon>
    </lineage>
</organism>
<dbReference type="Gene3D" id="2.70.50.50">
    <property type="entry name" value="chitin-binding protein cbp21"/>
    <property type="match status" value="1"/>
</dbReference>
<accession>A0A266N9U6</accession>
<evidence type="ECO:0000256" key="4">
    <source>
        <dbReference type="SAM" id="SignalP"/>
    </source>
</evidence>
<dbReference type="RefSeq" id="WP_094993687.1">
    <property type="nucleotide sequence ID" value="NZ_NQKI01000017.1"/>
</dbReference>
<name>A0A266N9U6_9PSED</name>
<evidence type="ECO:0000313" key="7">
    <source>
        <dbReference type="EMBL" id="OZY59160.1"/>
    </source>
</evidence>
<dbReference type="GO" id="GO:0008061">
    <property type="term" value="F:chitin binding"/>
    <property type="evidence" value="ECO:0007669"/>
    <property type="project" value="UniProtKB-KW"/>
</dbReference>
<feature type="signal peptide" evidence="4">
    <location>
        <begin position="1"/>
        <end position="22"/>
    </location>
</feature>
<evidence type="ECO:0000259" key="6">
    <source>
        <dbReference type="Pfam" id="PF18416"/>
    </source>
</evidence>
<dbReference type="CDD" id="cd21177">
    <property type="entry name" value="LPMO_AA10"/>
    <property type="match status" value="1"/>
</dbReference>
<dbReference type="Gene3D" id="2.60.40.2550">
    <property type="match status" value="1"/>
</dbReference>
<dbReference type="AlphaFoldDB" id="A0A266N9U6"/>
<protein>
    <submittedName>
        <fullName evidence="7">N-acetylglucosamine-binding protein GbpA</fullName>
    </submittedName>
</protein>
<feature type="chain" id="PRO_5013193131" evidence="4">
    <location>
        <begin position="23"/>
        <end position="494"/>
    </location>
</feature>
<evidence type="ECO:0000256" key="2">
    <source>
        <dbReference type="ARBA" id="ARBA00022669"/>
    </source>
</evidence>
<dbReference type="InterPro" id="IPR004302">
    <property type="entry name" value="Cellulose/chitin-bd_N"/>
</dbReference>
<dbReference type="EMBL" id="NQKI01000017">
    <property type="protein sequence ID" value="OZY59160.1"/>
    <property type="molecule type" value="Genomic_DNA"/>
</dbReference>
<proteinExistence type="predicted"/>
<evidence type="ECO:0000313" key="8">
    <source>
        <dbReference type="Proteomes" id="UP000215788"/>
    </source>
</evidence>
<dbReference type="SUPFAM" id="SSF81296">
    <property type="entry name" value="E set domains"/>
    <property type="match status" value="1"/>
</dbReference>
<comment type="caution">
    <text evidence="7">The sequence shown here is derived from an EMBL/GenBank/DDBJ whole genome shotgun (WGS) entry which is preliminary data.</text>
</comment>
<evidence type="ECO:0000256" key="1">
    <source>
        <dbReference type="ARBA" id="ARBA00022525"/>
    </source>
</evidence>
<evidence type="ECO:0000256" key="3">
    <source>
        <dbReference type="ARBA" id="ARBA00022729"/>
    </source>
</evidence>
<dbReference type="Gene3D" id="3.30.70.2150">
    <property type="match status" value="1"/>
</dbReference>
<dbReference type="PANTHER" id="PTHR34823">
    <property type="entry name" value="GLCNAC-BINDING PROTEIN A"/>
    <property type="match status" value="1"/>
</dbReference>
<dbReference type="Pfam" id="PF18416">
    <property type="entry name" value="GbpA_2"/>
    <property type="match status" value="1"/>
</dbReference>
<keyword evidence="2" id="KW-0147">Chitin-binding</keyword>
<dbReference type="OrthoDB" id="3675244at2"/>
<feature type="domain" description="N-acetylglucosamine binding protein A" evidence="6">
    <location>
        <begin position="223"/>
        <end position="319"/>
    </location>
</feature>
<reference evidence="7 8" key="1">
    <citation type="submission" date="2017-08" db="EMBL/GenBank/DDBJ databases">
        <title>Genomic and metabolic characterisation of spoilage-associated Pseudomonas species.</title>
        <authorList>
            <person name="Stanborough T."/>
            <person name="Fegan N."/>
            <person name="Powell S.M."/>
            <person name="Singh T."/>
            <person name="Tamplin M.L."/>
            <person name="Chandry P.S."/>
        </authorList>
    </citation>
    <scope>NUCLEOTIDE SEQUENCE [LARGE SCALE GENOMIC DNA]</scope>
    <source>
        <strain evidence="7 8">L1802</strain>
    </source>
</reference>
<evidence type="ECO:0000259" key="5">
    <source>
        <dbReference type="Pfam" id="PF03067"/>
    </source>
</evidence>
<dbReference type="InterPro" id="IPR041029">
    <property type="entry name" value="GbpA_2"/>
</dbReference>
<dbReference type="PANTHER" id="PTHR34823:SF1">
    <property type="entry name" value="CHITIN-BINDING TYPE-4 DOMAIN-CONTAINING PROTEIN"/>
    <property type="match status" value="1"/>
</dbReference>
<dbReference type="InterPro" id="IPR051024">
    <property type="entry name" value="GlcNAc_Chitin_IntDeg"/>
</dbReference>